<dbReference type="Gene3D" id="3.40.190.10">
    <property type="entry name" value="Periplasmic binding protein-like II"/>
    <property type="match status" value="2"/>
</dbReference>
<keyword evidence="2" id="KW-0732">Signal</keyword>
<dbReference type="PIRSF" id="PIRSF002854">
    <property type="entry name" value="MetQ"/>
    <property type="match status" value="1"/>
</dbReference>
<name>A0A6I3S9J4_9BURK</name>
<dbReference type="RefSeq" id="WP_149879598.1">
    <property type="nucleotide sequence ID" value="NZ_CALFDP010000047.1"/>
</dbReference>
<evidence type="ECO:0000256" key="5">
    <source>
        <dbReference type="ARBA" id="ARBA00023288"/>
    </source>
</evidence>
<dbReference type="PANTHER" id="PTHR30429:SF1">
    <property type="entry name" value="D-METHIONINE-BINDING LIPOPROTEIN METQ-RELATED"/>
    <property type="match status" value="1"/>
</dbReference>
<dbReference type="SUPFAM" id="SSF53850">
    <property type="entry name" value="Periplasmic binding protein-like II"/>
    <property type="match status" value="1"/>
</dbReference>
<proteinExistence type="inferred from homology"/>
<keyword evidence="4" id="KW-0564">Palmitate</keyword>
<reference evidence="8 9" key="1">
    <citation type="journal article" date="2019" name="Nat. Med.">
        <title>A library of human gut bacterial isolates paired with longitudinal multiomics data enables mechanistic microbiome research.</title>
        <authorList>
            <person name="Poyet M."/>
            <person name="Groussin M."/>
            <person name="Gibbons S.M."/>
            <person name="Avila-Pacheco J."/>
            <person name="Jiang X."/>
            <person name="Kearney S.M."/>
            <person name="Perrotta A.R."/>
            <person name="Berdy B."/>
            <person name="Zhao S."/>
            <person name="Lieberman T.D."/>
            <person name="Swanson P.K."/>
            <person name="Smith M."/>
            <person name="Roesemann S."/>
            <person name="Alexander J.E."/>
            <person name="Rich S.A."/>
            <person name="Livny J."/>
            <person name="Vlamakis H."/>
            <person name="Clish C."/>
            <person name="Bullock K."/>
            <person name="Deik A."/>
            <person name="Scott J."/>
            <person name="Pierce K.A."/>
            <person name="Xavier R.J."/>
            <person name="Alm E.J."/>
        </authorList>
    </citation>
    <scope>NUCLEOTIDE SEQUENCE [LARGE SCALE GENOMIC DNA]</scope>
    <source>
        <strain evidence="8 9">BIOML-A2</strain>
    </source>
</reference>
<evidence type="ECO:0000256" key="4">
    <source>
        <dbReference type="ARBA" id="ARBA00023139"/>
    </source>
</evidence>
<dbReference type="PANTHER" id="PTHR30429">
    <property type="entry name" value="D-METHIONINE-BINDING LIPOPROTEIN METQ"/>
    <property type="match status" value="1"/>
</dbReference>
<keyword evidence="5 6" id="KW-0449">Lipoprotein</keyword>
<gene>
    <name evidence="8" type="ORF">GMD42_08480</name>
</gene>
<evidence type="ECO:0000256" key="3">
    <source>
        <dbReference type="ARBA" id="ARBA00023136"/>
    </source>
</evidence>
<evidence type="ECO:0000256" key="7">
    <source>
        <dbReference type="PIRSR" id="PIRSR002854-1"/>
    </source>
</evidence>
<dbReference type="NCBIfam" id="TIGR00363">
    <property type="entry name" value="MetQ/NlpA family lipoprotein"/>
    <property type="match status" value="1"/>
</dbReference>
<accession>A0A6I3S9J4</accession>
<feature type="lipid moiety-binding region" description="S-diacylglycerol cysteine" evidence="7">
    <location>
        <position position="24"/>
    </location>
</feature>
<comment type="subcellular location">
    <subcellularLocation>
        <location evidence="1">Membrane</location>
        <topology evidence="1">Lipid-anchor</topology>
    </subcellularLocation>
</comment>
<dbReference type="GO" id="GO:0016020">
    <property type="term" value="C:membrane"/>
    <property type="evidence" value="ECO:0007669"/>
    <property type="project" value="UniProtKB-SubCell"/>
</dbReference>
<evidence type="ECO:0000256" key="1">
    <source>
        <dbReference type="ARBA" id="ARBA00004635"/>
    </source>
</evidence>
<protein>
    <recommendedName>
        <fullName evidence="6">Lipoprotein</fullName>
    </recommendedName>
</protein>
<dbReference type="Pfam" id="PF03180">
    <property type="entry name" value="Lipoprotein_9"/>
    <property type="match status" value="1"/>
</dbReference>
<evidence type="ECO:0000313" key="9">
    <source>
        <dbReference type="Proteomes" id="UP000462362"/>
    </source>
</evidence>
<dbReference type="Proteomes" id="UP000462362">
    <property type="component" value="Unassembled WGS sequence"/>
</dbReference>
<keyword evidence="3" id="KW-0472">Membrane</keyword>
<comment type="caution">
    <text evidence="8">The sequence shown here is derived from an EMBL/GenBank/DDBJ whole genome shotgun (WGS) entry which is preliminary data.</text>
</comment>
<dbReference type="InterPro" id="IPR004872">
    <property type="entry name" value="Lipoprotein_NlpA"/>
</dbReference>
<comment type="similarity">
    <text evidence="6">Belongs to the nlpA lipoprotein family.</text>
</comment>
<evidence type="ECO:0000256" key="6">
    <source>
        <dbReference type="PIRNR" id="PIRNR002854"/>
    </source>
</evidence>
<sequence>MQRFQFLKLAAAAVIAVPLLLSGCGDKKTAELRVGATAGPHAANVQKAAEVAKKQGLNVKVIEFTDYISPNKSLEEGSLDIVIYQHEPFLNNFNKQQGTHLKNIGVAVVQPMGFYSKNIHSLKDIPDGATFAIPNDPSNEGRGLQLIEKAGLIKLQPGKDGSAITVADIIDNPKHLKFKELEAAQLPRSLSDVDIATIPMNYVISAGLSPEKDGFYYESKEAPYALIIIAARENNANNADVQKFVKAFQSPEVAKFIKEEFKGAVVPAWE</sequence>
<organism evidence="8 9">
    <name type="scientific">Parasutterella excrementihominis</name>
    <dbReference type="NCBI Taxonomy" id="487175"/>
    <lineage>
        <taxon>Bacteria</taxon>
        <taxon>Pseudomonadati</taxon>
        <taxon>Pseudomonadota</taxon>
        <taxon>Betaproteobacteria</taxon>
        <taxon>Burkholderiales</taxon>
        <taxon>Sutterellaceae</taxon>
        <taxon>Parasutterella</taxon>
    </lineage>
</organism>
<dbReference type="PROSITE" id="PS51257">
    <property type="entry name" value="PROKAR_LIPOPROTEIN"/>
    <property type="match status" value="1"/>
</dbReference>
<evidence type="ECO:0000313" key="8">
    <source>
        <dbReference type="EMBL" id="MTU43655.1"/>
    </source>
</evidence>
<evidence type="ECO:0000256" key="2">
    <source>
        <dbReference type="ARBA" id="ARBA00022729"/>
    </source>
</evidence>
<dbReference type="AlphaFoldDB" id="A0A6I3S9J4"/>
<dbReference type="EMBL" id="WNCL01000025">
    <property type="protein sequence ID" value="MTU43655.1"/>
    <property type="molecule type" value="Genomic_DNA"/>
</dbReference>